<dbReference type="Gramene" id="VVA30531">
    <property type="protein sequence ID" value="VVA30531"/>
    <property type="gene ID" value="Prudul26B014485"/>
</dbReference>
<accession>A0A5E4FSP0</accession>
<evidence type="ECO:0000313" key="1">
    <source>
        <dbReference type="EMBL" id="VVA30531.1"/>
    </source>
</evidence>
<proteinExistence type="predicted"/>
<dbReference type="EMBL" id="CABIKO010000192">
    <property type="protein sequence ID" value="VVA30531.1"/>
    <property type="molecule type" value="Genomic_DNA"/>
</dbReference>
<organism evidence="1 2">
    <name type="scientific">Prunus dulcis</name>
    <name type="common">Almond</name>
    <name type="synonym">Amygdalus dulcis</name>
    <dbReference type="NCBI Taxonomy" id="3755"/>
    <lineage>
        <taxon>Eukaryota</taxon>
        <taxon>Viridiplantae</taxon>
        <taxon>Streptophyta</taxon>
        <taxon>Embryophyta</taxon>
        <taxon>Tracheophyta</taxon>
        <taxon>Spermatophyta</taxon>
        <taxon>Magnoliopsida</taxon>
        <taxon>eudicotyledons</taxon>
        <taxon>Gunneridae</taxon>
        <taxon>Pentapetalae</taxon>
        <taxon>rosids</taxon>
        <taxon>fabids</taxon>
        <taxon>Rosales</taxon>
        <taxon>Rosaceae</taxon>
        <taxon>Amygdaloideae</taxon>
        <taxon>Amygdaleae</taxon>
        <taxon>Prunus</taxon>
    </lineage>
</organism>
<reference evidence="2" key="1">
    <citation type="journal article" date="2020" name="Plant J.">
        <title>Transposons played a major role in the diversification between the closely related almond and peach genomes: results from the almond genome sequence.</title>
        <authorList>
            <person name="Alioto T."/>
            <person name="Alexiou K.G."/>
            <person name="Bardil A."/>
            <person name="Barteri F."/>
            <person name="Castanera R."/>
            <person name="Cruz F."/>
            <person name="Dhingra A."/>
            <person name="Duval H."/>
            <person name="Fernandez I Marti A."/>
            <person name="Frias L."/>
            <person name="Galan B."/>
            <person name="Garcia J.L."/>
            <person name="Howad W."/>
            <person name="Gomez-Garrido J."/>
            <person name="Gut M."/>
            <person name="Julca I."/>
            <person name="Morata J."/>
            <person name="Puigdomenech P."/>
            <person name="Ribeca P."/>
            <person name="Rubio Cabetas M.J."/>
            <person name="Vlasova A."/>
            <person name="Wirthensohn M."/>
            <person name="Garcia-Mas J."/>
            <person name="Gabaldon T."/>
            <person name="Casacuberta J.M."/>
            <person name="Arus P."/>
        </authorList>
    </citation>
    <scope>NUCLEOTIDE SEQUENCE [LARGE SCALE GENOMIC DNA]</scope>
    <source>
        <strain evidence="2">cv. Texas</strain>
    </source>
</reference>
<dbReference type="AlphaFoldDB" id="A0A5E4FSP0"/>
<evidence type="ECO:0000313" key="2">
    <source>
        <dbReference type="Proteomes" id="UP000327085"/>
    </source>
</evidence>
<gene>
    <name evidence="1" type="ORF">ALMOND_2B014485</name>
</gene>
<sequence length="108" mass="11876">MHSICFVSGGFQPGVYGKHNLFSASSWIATGCEDRTVRLTRYRICQVLRIGLHQNCLERSICSVSKITTVPSDLTNISDMRNGQNAAMENIETPVLLISVGAKWVSTS</sequence>
<dbReference type="InParanoid" id="A0A5E4FSP0"/>
<name>A0A5E4FSP0_PRUDU</name>
<protein>
    <submittedName>
        <fullName evidence="1">PREDICTED: WD repeat-containing 6</fullName>
    </submittedName>
</protein>
<dbReference type="Proteomes" id="UP000327085">
    <property type="component" value="Chromosome 4"/>
</dbReference>